<dbReference type="Proteomes" id="UP000541969">
    <property type="component" value="Unassembled WGS sequence"/>
</dbReference>
<keyword evidence="3" id="KW-1185">Reference proteome</keyword>
<protein>
    <submittedName>
        <fullName evidence="2">Uncharacterized protein</fullName>
    </submittedName>
</protein>
<dbReference type="RefSeq" id="WP_179717139.1">
    <property type="nucleotide sequence ID" value="NZ_JACBZT010000001.1"/>
</dbReference>
<reference evidence="2 3" key="1">
    <citation type="submission" date="2020-07" db="EMBL/GenBank/DDBJ databases">
        <title>Sequencing the genomes of 1000 actinobacteria strains.</title>
        <authorList>
            <person name="Klenk H.-P."/>
        </authorList>
    </citation>
    <scope>NUCLEOTIDE SEQUENCE [LARGE SCALE GENOMIC DNA]</scope>
    <source>
        <strain evidence="2 3">DSM 104001</strain>
    </source>
</reference>
<organism evidence="2 3">
    <name type="scientific">Petropleomorpha daqingensis</name>
    <dbReference type="NCBI Taxonomy" id="2026353"/>
    <lineage>
        <taxon>Bacteria</taxon>
        <taxon>Bacillati</taxon>
        <taxon>Actinomycetota</taxon>
        <taxon>Actinomycetes</taxon>
        <taxon>Geodermatophilales</taxon>
        <taxon>Geodermatophilaceae</taxon>
        <taxon>Petropleomorpha</taxon>
    </lineage>
</organism>
<comment type="caution">
    <text evidence="2">The sequence shown here is derived from an EMBL/GenBank/DDBJ whole genome shotgun (WGS) entry which is preliminary data.</text>
</comment>
<feature type="chain" id="PRO_5032937681" evidence="1">
    <location>
        <begin position="30"/>
        <end position="275"/>
    </location>
</feature>
<evidence type="ECO:0000256" key="1">
    <source>
        <dbReference type="SAM" id="SignalP"/>
    </source>
</evidence>
<name>A0A853CGT1_9ACTN</name>
<sequence>MSRGPRSLLVTGIAAVAVALGLPATSASAAPANSPTVGYDVSHPQCGRSLPTGQAFGVVGVNGGLATTANSCLNSQLQWAARSTGVVPGQPKVQLYLNTANPGEIRDLVTTWPSSGSTPYGACDGRNSTACSWQYGWERARNSVSSIFVPAAMSARVDPSPGSYTWWLDVEAANTWQSATSAGQARNRATLEGMAAYLRTRGGAVGLYALPADWQEIAGTVTWDSNLYRLPSWLPGAGSPAGATAACHRAPLTNGGQVTLAQYVSGGLDGDVSCV</sequence>
<dbReference type="InterPro" id="IPR017853">
    <property type="entry name" value="GH"/>
</dbReference>
<dbReference type="AlphaFoldDB" id="A0A853CGT1"/>
<dbReference type="EMBL" id="JACBZT010000001">
    <property type="protein sequence ID" value="NYJ06199.1"/>
    <property type="molecule type" value="Genomic_DNA"/>
</dbReference>
<gene>
    <name evidence="2" type="ORF">GGQ55_002477</name>
</gene>
<keyword evidence="1" id="KW-0732">Signal</keyword>
<feature type="signal peptide" evidence="1">
    <location>
        <begin position="1"/>
        <end position="29"/>
    </location>
</feature>
<evidence type="ECO:0000313" key="3">
    <source>
        <dbReference type="Proteomes" id="UP000541969"/>
    </source>
</evidence>
<accession>A0A853CGT1</accession>
<dbReference type="SUPFAM" id="SSF51445">
    <property type="entry name" value="(Trans)glycosidases"/>
    <property type="match status" value="1"/>
</dbReference>
<evidence type="ECO:0000313" key="2">
    <source>
        <dbReference type="EMBL" id="NYJ06199.1"/>
    </source>
</evidence>
<proteinExistence type="predicted"/>